<keyword evidence="4" id="KW-0472">Membrane</keyword>
<dbReference type="EMBL" id="JBANEI010000005">
    <property type="protein sequence ID" value="MEI2681964.1"/>
    <property type="molecule type" value="Genomic_DNA"/>
</dbReference>
<gene>
    <name evidence="6" type="primary">pgpB</name>
    <name evidence="6" type="ORF">V8N49_09870</name>
</gene>
<dbReference type="Pfam" id="PF01569">
    <property type="entry name" value="PAP2"/>
    <property type="match status" value="1"/>
</dbReference>
<accession>A0ABU8DEP5</accession>
<reference evidence="6 7" key="1">
    <citation type="submission" date="2024-02" db="EMBL/GenBank/DDBJ databases">
        <title>First report Erwinia aphidicola in onion in Chile.</title>
        <authorList>
            <person name="Valenzuela M."/>
            <person name="Pena M."/>
            <person name="Dutta B."/>
        </authorList>
    </citation>
    <scope>NUCLEOTIDE SEQUENCE [LARGE SCALE GENOMIC DNA]</scope>
    <source>
        <strain evidence="6 7">QCJ3A</strain>
    </source>
</reference>
<keyword evidence="6" id="KW-0378">Hydrolase</keyword>
<keyword evidence="4" id="KW-0812">Transmembrane</keyword>
<dbReference type="PANTHER" id="PTHR14969">
    <property type="entry name" value="SPHINGOSINE-1-PHOSPHATE PHOSPHOHYDROLASE"/>
    <property type="match status" value="1"/>
</dbReference>
<organism evidence="6 7">
    <name type="scientific">Erwinia aphidicola</name>
    <dbReference type="NCBI Taxonomy" id="68334"/>
    <lineage>
        <taxon>Bacteria</taxon>
        <taxon>Pseudomonadati</taxon>
        <taxon>Pseudomonadota</taxon>
        <taxon>Gammaproteobacteria</taxon>
        <taxon>Enterobacterales</taxon>
        <taxon>Erwiniaceae</taxon>
        <taxon>Erwinia</taxon>
    </lineage>
</organism>
<dbReference type="Gene3D" id="1.20.144.10">
    <property type="entry name" value="Phosphatidic acid phosphatase type 2/haloperoxidase"/>
    <property type="match status" value="1"/>
</dbReference>
<evidence type="ECO:0000256" key="4">
    <source>
        <dbReference type="SAM" id="Phobius"/>
    </source>
</evidence>
<comment type="catalytic activity">
    <reaction evidence="3">
        <text>di-trans,octa-cis-undecaprenyl diphosphate + H2O = di-trans,octa-cis-undecaprenyl phosphate + phosphate + H(+)</text>
        <dbReference type="Rhea" id="RHEA:28094"/>
        <dbReference type="ChEBI" id="CHEBI:15377"/>
        <dbReference type="ChEBI" id="CHEBI:15378"/>
        <dbReference type="ChEBI" id="CHEBI:43474"/>
        <dbReference type="ChEBI" id="CHEBI:58405"/>
        <dbReference type="ChEBI" id="CHEBI:60392"/>
        <dbReference type="EC" id="3.6.1.27"/>
    </reaction>
</comment>
<dbReference type="Proteomes" id="UP001306592">
    <property type="component" value="Unassembled WGS sequence"/>
</dbReference>
<feature type="transmembrane region" description="Helical" evidence="4">
    <location>
        <begin position="75"/>
        <end position="92"/>
    </location>
</feature>
<dbReference type="SMART" id="SM00014">
    <property type="entry name" value="acidPPc"/>
    <property type="match status" value="1"/>
</dbReference>
<dbReference type="InterPro" id="IPR036938">
    <property type="entry name" value="PAP2/HPO_sf"/>
</dbReference>
<feature type="transmembrane region" description="Helical" evidence="4">
    <location>
        <begin position="49"/>
        <end position="68"/>
    </location>
</feature>
<dbReference type="PANTHER" id="PTHR14969:SF54">
    <property type="entry name" value="PHOSPHATIDYLGLYCEROPHOSPHATASE B"/>
    <property type="match status" value="1"/>
</dbReference>
<dbReference type="GO" id="GO:0008962">
    <property type="term" value="F:phosphatidylglycerophosphatase activity"/>
    <property type="evidence" value="ECO:0007669"/>
    <property type="project" value="UniProtKB-EC"/>
</dbReference>
<feature type="transmembrane region" description="Helical" evidence="4">
    <location>
        <begin position="185"/>
        <end position="204"/>
    </location>
</feature>
<feature type="transmembrane region" description="Helical" evidence="4">
    <location>
        <begin position="210"/>
        <end position="230"/>
    </location>
</feature>
<dbReference type="RefSeq" id="WP_230048583.1">
    <property type="nucleotide sequence ID" value="NZ_CAKKMT010000001.1"/>
</dbReference>
<dbReference type="InterPro" id="IPR000326">
    <property type="entry name" value="PAP2/HPO"/>
</dbReference>
<evidence type="ECO:0000259" key="5">
    <source>
        <dbReference type="SMART" id="SM00014"/>
    </source>
</evidence>
<evidence type="ECO:0000256" key="3">
    <source>
        <dbReference type="ARBA" id="ARBA00047594"/>
    </source>
</evidence>
<feature type="transmembrane region" description="Helical" evidence="4">
    <location>
        <begin position="157"/>
        <end position="178"/>
    </location>
</feature>
<name>A0ABU8DEP5_ERWAP</name>
<evidence type="ECO:0000256" key="2">
    <source>
        <dbReference type="ARBA" id="ARBA00032707"/>
    </source>
</evidence>
<proteinExistence type="predicted"/>
<dbReference type="SUPFAM" id="SSF48317">
    <property type="entry name" value="Acid phosphatase/Vanadium-dependent haloperoxidase"/>
    <property type="match status" value="1"/>
</dbReference>
<protein>
    <recommendedName>
        <fullName evidence="1">undecaprenyl-diphosphate phosphatase</fullName>
        <ecNumber evidence="1">3.6.1.27</ecNumber>
    </recommendedName>
    <alternativeName>
        <fullName evidence="2">Undecaprenyl pyrophosphate phosphatase</fullName>
    </alternativeName>
</protein>
<keyword evidence="7" id="KW-1185">Reference proteome</keyword>
<sequence>MADIVKRTTLGALLLLIMPLGVMLSGWQWQPGEMGIGHLVLFWFTETVTSPWGTLTSAVLCIWFLWCLRFRLKPAIFLLAIITGTLLAGQYTKSVIKEGVQEPRPYVLWLEKTHGINERQFYEQKRKQRSEMVRSAVANDPQLPEWLKKHWAFETGFAFPSGHSMFAASWALLGVGLLWPRRRTVTIVILMGWAVTVMGSRLLLGMHWPIDLITATLISWLFITLATWLAQRFCGPLTVPPQEQQEISARETEADGL</sequence>
<comment type="caution">
    <text evidence="6">The sequence shown here is derived from an EMBL/GenBank/DDBJ whole genome shotgun (WGS) entry which is preliminary data.</text>
</comment>
<feature type="transmembrane region" description="Helical" evidence="4">
    <location>
        <begin position="12"/>
        <end position="29"/>
    </location>
</feature>
<feature type="domain" description="Phosphatidic acid phosphatase type 2/haloperoxidase" evidence="5">
    <location>
        <begin position="77"/>
        <end position="227"/>
    </location>
</feature>
<dbReference type="NCBIfam" id="NF007975">
    <property type="entry name" value="PRK10699.1"/>
    <property type="match status" value="1"/>
</dbReference>
<evidence type="ECO:0000256" key="1">
    <source>
        <dbReference type="ARBA" id="ARBA00012374"/>
    </source>
</evidence>
<evidence type="ECO:0000313" key="6">
    <source>
        <dbReference type="EMBL" id="MEI2681964.1"/>
    </source>
</evidence>
<keyword evidence="4" id="KW-1133">Transmembrane helix</keyword>
<dbReference type="EC" id="3.6.1.27" evidence="1"/>
<evidence type="ECO:0000313" key="7">
    <source>
        <dbReference type="Proteomes" id="UP001306592"/>
    </source>
</evidence>